<comment type="caution">
    <text evidence="2">The sequence shown here is derived from an EMBL/GenBank/DDBJ whole genome shotgun (WGS) entry which is preliminary data.</text>
</comment>
<feature type="compositionally biased region" description="Basic and acidic residues" evidence="1">
    <location>
        <begin position="31"/>
        <end position="49"/>
    </location>
</feature>
<name>D1P9B1_9BACT</name>
<reference evidence="2" key="1">
    <citation type="submission" date="2009-11" db="EMBL/GenBank/DDBJ databases">
        <authorList>
            <person name="Weinstock G."/>
            <person name="Sodergren E."/>
            <person name="Clifton S."/>
            <person name="Fulton L."/>
            <person name="Fulton B."/>
            <person name="Courtney L."/>
            <person name="Fronick C."/>
            <person name="Harrison M."/>
            <person name="Strong C."/>
            <person name="Farmer C."/>
            <person name="Delahaunty K."/>
            <person name="Markovic C."/>
            <person name="Hall O."/>
            <person name="Minx P."/>
            <person name="Tomlinson C."/>
            <person name="Mitreva M."/>
            <person name="Nelson J."/>
            <person name="Hou S."/>
            <person name="Wollam A."/>
            <person name="Pepin K.H."/>
            <person name="Johnson M."/>
            <person name="Bhonagiri V."/>
            <person name="Nash W.E."/>
            <person name="Warren W."/>
            <person name="Chinwalla A."/>
            <person name="Mardis E.R."/>
            <person name="Wilson R.K."/>
        </authorList>
    </citation>
    <scope>NUCLEOTIDE SEQUENCE [LARGE SCALE GENOMIC DNA]</scope>
    <source>
        <strain evidence="2">DSM 18205</strain>
    </source>
</reference>
<organism evidence="2 3">
    <name type="scientific">Segatella copri DSM 18205</name>
    <dbReference type="NCBI Taxonomy" id="537011"/>
    <lineage>
        <taxon>Bacteria</taxon>
        <taxon>Pseudomonadati</taxon>
        <taxon>Bacteroidota</taxon>
        <taxon>Bacteroidia</taxon>
        <taxon>Bacteroidales</taxon>
        <taxon>Prevotellaceae</taxon>
        <taxon>Segatella</taxon>
    </lineage>
</organism>
<dbReference type="PaxDb" id="537011-PREVCOP_03800"/>
<protein>
    <submittedName>
        <fullName evidence="2">Uncharacterized protein</fullName>
    </submittedName>
</protein>
<dbReference type="EMBL" id="ACBX02000004">
    <property type="protein sequence ID" value="EFB36753.1"/>
    <property type="molecule type" value="Genomic_DNA"/>
</dbReference>
<feature type="region of interest" description="Disordered" evidence="1">
    <location>
        <begin position="31"/>
        <end position="55"/>
    </location>
</feature>
<evidence type="ECO:0000313" key="2">
    <source>
        <dbReference type="EMBL" id="EFB36753.1"/>
    </source>
</evidence>
<accession>D1P9B1</accession>
<dbReference type="HOGENOM" id="CLU_2194567_0_0_10"/>
<dbReference type="Proteomes" id="UP000004477">
    <property type="component" value="Unassembled WGS sequence"/>
</dbReference>
<evidence type="ECO:0000313" key="3">
    <source>
        <dbReference type="Proteomes" id="UP000004477"/>
    </source>
</evidence>
<dbReference type="AlphaFoldDB" id="D1P9B1"/>
<keyword evidence="3" id="KW-1185">Reference proteome</keyword>
<gene>
    <name evidence="2" type="ORF">PREVCOP_03800</name>
</gene>
<sequence>MEANQRSMMPETRGKLNQYLLSTSETAEKDYEISVRRRRQSPEPAKEQPRQSLRRIQHTGLSLPMYIYMFFQTQIVNLYRFLATQTRKFTSLRKPYMYICRNKLVYNI</sequence>
<evidence type="ECO:0000256" key="1">
    <source>
        <dbReference type="SAM" id="MobiDB-lite"/>
    </source>
</evidence>
<dbReference type="STRING" id="537011.PREVCOP_03800"/>
<proteinExistence type="predicted"/>